<evidence type="ECO:0000313" key="2">
    <source>
        <dbReference type="EMBL" id="GFH32884.1"/>
    </source>
</evidence>
<sequence length="148" mass="16403">MPPSPCCTMALALLCCQVAWQPPGRQHRWAVEAAIKEHSWAAGDAELVKGLLVAGLASQLARVKLVPTKQRTRGSVPQCVGEGLNVVKGKYLFRLFTTDKGEIMLPNSLSSSLLARPQDWLNKGPKPEKEGWLPPPWLPHRWLVYSDK</sequence>
<evidence type="ECO:0000256" key="1">
    <source>
        <dbReference type="SAM" id="SignalP"/>
    </source>
</evidence>
<feature type="chain" id="PRO_5025441456" evidence="1">
    <location>
        <begin position="22"/>
        <end position="148"/>
    </location>
</feature>
<dbReference type="EMBL" id="BLLF01007291">
    <property type="protein sequence ID" value="GFH32884.1"/>
    <property type="molecule type" value="Genomic_DNA"/>
</dbReference>
<accession>A0A6A0ALR1</accession>
<keyword evidence="3" id="KW-1185">Reference proteome</keyword>
<feature type="non-terminal residue" evidence="2">
    <location>
        <position position="148"/>
    </location>
</feature>
<dbReference type="AlphaFoldDB" id="A0A6A0ALR1"/>
<gene>
    <name evidence="2" type="ORF">HaLaN_32174</name>
</gene>
<feature type="signal peptide" evidence="1">
    <location>
        <begin position="1"/>
        <end position="21"/>
    </location>
</feature>
<dbReference type="Proteomes" id="UP000485058">
    <property type="component" value="Unassembled WGS sequence"/>
</dbReference>
<reference evidence="2 3" key="1">
    <citation type="submission" date="2020-02" db="EMBL/GenBank/DDBJ databases">
        <title>Draft genome sequence of Haematococcus lacustris strain NIES-144.</title>
        <authorList>
            <person name="Morimoto D."/>
            <person name="Nakagawa S."/>
            <person name="Yoshida T."/>
            <person name="Sawayama S."/>
        </authorList>
    </citation>
    <scope>NUCLEOTIDE SEQUENCE [LARGE SCALE GENOMIC DNA]</scope>
    <source>
        <strain evidence="2 3">NIES-144</strain>
    </source>
</reference>
<organism evidence="2 3">
    <name type="scientific">Haematococcus lacustris</name>
    <name type="common">Green alga</name>
    <name type="synonym">Haematococcus pluvialis</name>
    <dbReference type="NCBI Taxonomy" id="44745"/>
    <lineage>
        <taxon>Eukaryota</taxon>
        <taxon>Viridiplantae</taxon>
        <taxon>Chlorophyta</taxon>
        <taxon>core chlorophytes</taxon>
        <taxon>Chlorophyceae</taxon>
        <taxon>CS clade</taxon>
        <taxon>Chlamydomonadales</taxon>
        <taxon>Haematococcaceae</taxon>
        <taxon>Haematococcus</taxon>
    </lineage>
</organism>
<protein>
    <submittedName>
        <fullName evidence="2">Uncharacterized protein</fullName>
    </submittedName>
</protein>
<evidence type="ECO:0000313" key="3">
    <source>
        <dbReference type="Proteomes" id="UP000485058"/>
    </source>
</evidence>
<comment type="caution">
    <text evidence="2">The sequence shown here is derived from an EMBL/GenBank/DDBJ whole genome shotgun (WGS) entry which is preliminary data.</text>
</comment>
<name>A0A6A0ALR1_HAELA</name>
<keyword evidence="1" id="KW-0732">Signal</keyword>
<proteinExistence type="predicted"/>